<dbReference type="Proteomes" id="UP001295444">
    <property type="component" value="Chromosome 12"/>
</dbReference>
<evidence type="ECO:0000313" key="3">
    <source>
        <dbReference type="Proteomes" id="UP001295444"/>
    </source>
</evidence>
<reference evidence="2" key="1">
    <citation type="submission" date="2022-03" db="EMBL/GenBank/DDBJ databases">
        <authorList>
            <person name="Alioto T."/>
            <person name="Alioto T."/>
            <person name="Gomez Garrido J."/>
        </authorList>
    </citation>
    <scope>NUCLEOTIDE SEQUENCE</scope>
</reference>
<accession>A0AAD1WS33</accession>
<feature type="compositionally biased region" description="Polar residues" evidence="1">
    <location>
        <begin position="37"/>
        <end position="55"/>
    </location>
</feature>
<protein>
    <submittedName>
        <fullName evidence="2">Uncharacterized protein</fullName>
    </submittedName>
</protein>
<gene>
    <name evidence="2" type="ORF">PECUL_23A048724</name>
</gene>
<evidence type="ECO:0000256" key="1">
    <source>
        <dbReference type="SAM" id="MobiDB-lite"/>
    </source>
</evidence>
<feature type="compositionally biased region" description="Basic and acidic residues" evidence="1">
    <location>
        <begin position="89"/>
        <end position="108"/>
    </location>
</feature>
<evidence type="ECO:0000313" key="2">
    <source>
        <dbReference type="EMBL" id="CAH2324094.1"/>
    </source>
</evidence>
<sequence>YPKSRKIFAMAARGSGIHEGSPVLTCQHYVTIPPHSSEGSFSKSFPTSDRSTSLSEAPEHSSDTAPPAAGEENLGSLFSGGSTILSLADRPESPTPDHHGRAHWDRQS</sequence>
<dbReference type="EMBL" id="OW240923">
    <property type="protein sequence ID" value="CAH2324094.1"/>
    <property type="molecule type" value="Genomic_DNA"/>
</dbReference>
<feature type="non-terminal residue" evidence="2">
    <location>
        <position position="1"/>
    </location>
</feature>
<keyword evidence="3" id="KW-1185">Reference proteome</keyword>
<name>A0AAD1WS33_PELCU</name>
<feature type="non-terminal residue" evidence="2">
    <location>
        <position position="108"/>
    </location>
</feature>
<organism evidence="2 3">
    <name type="scientific">Pelobates cultripes</name>
    <name type="common">Western spadefoot toad</name>
    <dbReference type="NCBI Taxonomy" id="61616"/>
    <lineage>
        <taxon>Eukaryota</taxon>
        <taxon>Metazoa</taxon>
        <taxon>Chordata</taxon>
        <taxon>Craniata</taxon>
        <taxon>Vertebrata</taxon>
        <taxon>Euteleostomi</taxon>
        <taxon>Amphibia</taxon>
        <taxon>Batrachia</taxon>
        <taxon>Anura</taxon>
        <taxon>Pelobatoidea</taxon>
        <taxon>Pelobatidae</taxon>
        <taxon>Pelobates</taxon>
    </lineage>
</organism>
<feature type="region of interest" description="Disordered" evidence="1">
    <location>
        <begin position="35"/>
        <end position="108"/>
    </location>
</feature>
<dbReference type="AlphaFoldDB" id="A0AAD1WS33"/>
<proteinExistence type="predicted"/>